<comment type="similarity">
    <text evidence="1">Belongs to the ATP-dependent AMP-binding enzyme family.</text>
</comment>
<dbReference type="InterPro" id="IPR017523">
    <property type="entry name" value="Rv3268"/>
</dbReference>
<evidence type="ECO:0000256" key="1">
    <source>
        <dbReference type="ARBA" id="ARBA00006432"/>
    </source>
</evidence>
<comment type="caution">
    <text evidence="4">The sequence shown here is derived from an EMBL/GenBank/DDBJ whole genome shotgun (WGS) entry which is preliminary data.</text>
</comment>
<dbReference type="SUPFAM" id="SSF56801">
    <property type="entry name" value="Acetyl-CoA synthetase-like"/>
    <property type="match status" value="1"/>
</dbReference>
<protein>
    <submittedName>
        <fullName evidence="4">TIGR03089 family protein</fullName>
    </submittedName>
</protein>
<dbReference type="EMBL" id="BAAAHE010000004">
    <property type="protein sequence ID" value="GAA0604895.1"/>
    <property type="molecule type" value="Genomic_DNA"/>
</dbReference>
<keyword evidence="5" id="KW-1185">Reference proteome</keyword>
<dbReference type="InterPro" id="IPR042099">
    <property type="entry name" value="ANL_N_sf"/>
</dbReference>
<dbReference type="PANTHER" id="PTHR43201">
    <property type="entry name" value="ACYL-COA SYNTHETASE"/>
    <property type="match status" value="1"/>
</dbReference>
<dbReference type="NCBIfam" id="TIGR03089">
    <property type="entry name" value="TIGR03089 family protein"/>
    <property type="match status" value="1"/>
</dbReference>
<reference evidence="4 5" key="1">
    <citation type="journal article" date="2019" name="Int. J. Syst. Evol. Microbiol.">
        <title>The Global Catalogue of Microorganisms (GCM) 10K type strain sequencing project: providing services to taxonomists for standard genome sequencing and annotation.</title>
        <authorList>
            <consortium name="The Broad Institute Genomics Platform"/>
            <consortium name="The Broad Institute Genome Sequencing Center for Infectious Disease"/>
            <person name="Wu L."/>
            <person name="Ma J."/>
        </authorList>
    </citation>
    <scope>NUCLEOTIDE SEQUENCE [LARGE SCALE GENOMIC DNA]</scope>
    <source>
        <strain evidence="4 5">JCM 10671</strain>
    </source>
</reference>
<proteinExistence type="inferred from homology"/>
<organism evidence="4 5">
    <name type="scientific">Sporichthya brevicatena</name>
    <dbReference type="NCBI Taxonomy" id="171442"/>
    <lineage>
        <taxon>Bacteria</taxon>
        <taxon>Bacillati</taxon>
        <taxon>Actinomycetota</taxon>
        <taxon>Actinomycetes</taxon>
        <taxon>Sporichthyales</taxon>
        <taxon>Sporichthyaceae</taxon>
        <taxon>Sporichthya</taxon>
    </lineage>
</organism>
<dbReference type="PANTHER" id="PTHR43201:SF5">
    <property type="entry name" value="MEDIUM-CHAIN ACYL-COA LIGASE ACSF2, MITOCHONDRIAL"/>
    <property type="match status" value="1"/>
</dbReference>
<evidence type="ECO:0000313" key="5">
    <source>
        <dbReference type="Proteomes" id="UP001500957"/>
    </source>
</evidence>
<dbReference type="Proteomes" id="UP001500957">
    <property type="component" value="Unassembled WGS sequence"/>
</dbReference>
<evidence type="ECO:0000313" key="4">
    <source>
        <dbReference type="EMBL" id="GAA0604895.1"/>
    </source>
</evidence>
<feature type="domain" description="AMP-dependent synthetase/ligase" evidence="3">
    <location>
        <begin position="8"/>
        <end position="87"/>
    </location>
</feature>
<evidence type="ECO:0000259" key="3">
    <source>
        <dbReference type="Pfam" id="PF00501"/>
    </source>
</evidence>
<accession>A0ABN1G6B8</accession>
<dbReference type="Pfam" id="PF00501">
    <property type="entry name" value="AMP-binding"/>
    <property type="match status" value="1"/>
</dbReference>
<gene>
    <name evidence="4" type="ORF">GCM10009547_03510</name>
</gene>
<evidence type="ECO:0000256" key="2">
    <source>
        <dbReference type="ARBA" id="ARBA00022598"/>
    </source>
</evidence>
<sequence length="244" mass="25826">MTPADLLRAAARPDPARPFVTFYDDATGERVELSFTTADNWIAKTANMIVEDLAARPGDRIALLLPTHWQTVVWYLACWTAGVVVAPDGDPTEAEHVVTDPDGVERAAACRGERVLVPMRPFGAPALELPAGFYDYAAEVPAYGDQFAPWAPVSGEDAALVRAGGTATGADLVAVARATATEWGLTGADRVLVTAELRTPEGLMAGLLAPLAVGASVVLCRNADPAALPRRIETERVTRTLPPD</sequence>
<dbReference type="InterPro" id="IPR000873">
    <property type="entry name" value="AMP-dep_synth/lig_dom"/>
</dbReference>
<dbReference type="Gene3D" id="3.40.50.12780">
    <property type="entry name" value="N-terminal domain of ligase-like"/>
    <property type="match status" value="1"/>
</dbReference>
<keyword evidence="2" id="KW-0436">Ligase</keyword>
<name>A0ABN1G6B8_9ACTN</name>